<dbReference type="OrthoDB" id="9808081at2"/>
<evidence type="ECO:0000313" key="3">
    <source>
        <dbReference type="EMBL" id="NSL86467.1"/>
    </source>
</evidence>
<dbReference type="PANTHER" id="PTHR42850:SF7">
    <property type="entry name" value="BIS(5'-NUCLEOSYL)-TETRAPHOSPHATASE PRPE [ASYMMETRICAL]"/>
    <property type="match status" value="1"/>
</dbReference>
<dbReference type="CDD" id="cd07423">
    <property type="entry name" value="MPP_Prp_like"/>
    <property type="match status" value="1"/>
</dbReference>
<dbReference type="GO" id="GO:0016301">
    <property type="term" value="F:kinase activity"/>
    <property type="evidence" value="ECO:0007669"/>
    <property type="project" value="UniProtKB-KW"/>
</dbReference>
<evidence type="ECO:0000259" key="2">
    <source>
        <dbReference type="Pfam" id="PF16542"/>
    </source>
</evidence>
<dbReference type="Pfam" id="PF13671">
    <property type="entry name" value="AAA_33"/>
    <property type="match status" value="1"/>
</dbReference>
<dbReference type="InterPro" id="IPR024028">
    <property type="entry name" value="PNKP_bac"/>
</dbReference>
<dbReference type="AlphaFoldDB" id="A0A433WPC4"/>
<dbReference type="InterPro" id="IPR029052">
    <property type="entry name" value="Metallo-depent_PP-like"/>
</dbReference>
<dbReference type="InterPro" id="IPR027417">
    <property type="entry name" value="P-loop_NTPase"/>
</dbReference>
<dbReference type="InterPro" id="IPR041780">
    <property type="entry name" value="MPP_PrpE-like"/>
</dbReference>
<gene>
    <name evidence="3" type="ORF">ECE50_006480</name>
</gene>
<evidence type="ECO:0000313" key="4">
    <source>
        <dbReference type="Proteomes" id="UP000281028"/>
    </source>
</evidence>
<organism evidence="3 4">
    <name type="scientific">Chitinophaga solisilvae</name>
    <dbReference type="NCBI Taxonomy" id="1233460"/>
    <lineage>
        <taxon>Bacteria</taxon>
        <taxon>Pseudomonadati</taxon>
        <taxon>Bacteroidota</taxon>
        <taxon>Chitinophagia</taxon>
        <taxon>Chitinophagales</taxon>
        <taxon>Chitinophagaceae</taxon>
        <taxon>Chitinophaga</taxon>
    </lineage>
</organism>
<keyword evidence="3" id="KW-0808">Transferase</keyword>
<dbReference type="NCBIfam" id="TIGR04075">
    <property type="entry name" value="bacter_Pnkp"/>
    <property type="match status" value="1"/>
</dbReference>
<dbReference type="InterPro" id="IPR032380">
    <property type="entry name" value="PNKP_ligase_dom"/>
</dbReference>
<feature type="domain" description="Calcineurin-like phosphoesterase" evidence="1">
    <location>
        <begin position="189"/>
        <end position="391"/>
    </location>
</feature>
<dbReference type="PANTHER" id="PTHR42850">
    <property type="entry name" value="METALLOPHOSPHOESTERASE"/>
    <property type="match status" value="1"/>
</dbReference>
<dbReference type="SUPFAM" id="SSF56091">
    <property type="entry name" value="DNA ligase/mRNA capping enzyme, catalytic domain"/>
    <property type="match status" value="1"/>
</dbReference>
<dbReference type="GO" id="GO:0005737">
    <property type="term" value="C:cytoplasm"/>
    <property type="evidence" value="ECO:0007669"/>
    <property type="project" value="TreeGrafter"/>
</dbReference>
<dbReference type="Gene3D" id="3.40.50.300">
    <property type="entry name" value="P-loop containing nucleotide triphosphate hydrolases"/>
    <property type="match status" value="1"/>
</dbReference>
<dbReference type="InterPro" id="IPR004843">
    <property type="entry name" value="Calcineurin-like_PHP"/>
</dbReference>
<dbReference type="Proteomes" id="UP000281028">
    <property type="component" value="Unassembled WGS sequence"/>
</dbReference>
<reference evidence="3" key="1">
    <citation type="submission" date="2020-05" db="EMBL/GenBank/DDBJ databases">
        <title>Chitinophaga laudate sp. nov., isolated from a tropical peat swamp.</title>
        <authorList>
            <person name="Goh C.B.S."/>
            <person name="Lee M.S."/>
            <person name="Parimannan S."/>
            <person name="Pasbakhsh P."/>
            <person name="Yule C.M."/>
            <person name="Rajandas H."/>
            <person name="Loke S."/>
            <person name="Croft L."/>
            <person name="Tan J.B.L."/>
        </authorList>
    </citation>
    <scope>NUCLEOTIDE SEQUENCE</scope>
    <source>
        <strain evidence="3">Mgbs1</strain>
    </source>
</reference>
<dbReference type="EMBL" id="RIAR02000001">
    <property type="protein sequence ID" value="NSL86467.1"/>
    <property type="molecule type" value="Genomic_DNA"/>
</dbReference>
<sequence length="866" mass="96877">MARRNKLSHISIPELSLVLLIGPSGSGKSTFARKFFKSTEIVSSDACRAIVSDDENNQSASKDAFELAHYMTAKRLKNGLLTVIDATNVQHESRRDWIRLAREYHVLPIAIVLNMPEQVCTARNAGRTDRQLKSHVVPQQLSQLKRGLRGLREEGFRQVFELRSEEDVAQLESIIRTPLYNNKKEEHGPFDIIGDVHGCYDELCTLLEKLEYSIDKEQGHLISAPQTTNDAGYTRTRRPVFVGDLVDRGPASPQVLRLVMNMVQNGQALCVPGNHDAKLLRWLNGKQVQLRHGLEATVTQLATETPEFLESVKTFLDGLISHYVLDDGKLVVAHAGLKENMQGRGSGAVREFCLYGETTGETDEFGLPVRYNWALEYKGKAMVVYGHTPVPEARWLNNTIDIDTGCVFGANLTALRYPERELVAVPALQQYAVPARPIGYNENSSLDVAQQYDGLLDIEDFTGRNILSTRYSHNVTIREENSIAALEAMSRFAINPKWLIYLPPTMSPAETSQREGLLEYPEEGFKYFREAGVSKVICEEKHMGSRAVVIVCKDEAAALRRFGIEGEGNGVVYTRTGRSFFADKALEQEFIGRVNDALQQSGFYEQFRTDWVCLDAELMPWSAKAQALLQQQYAAVGAAALQSLPAVTAALEQAVQNNVPAQALLEKYNSRMQQVTGYVAAYRQYCWPVDKLEGYRLAPFHIMATEGATYFDKDHEWHMSVISEICKADEKLLQATTSQVVDLNDAAAVASAVSWWETLTGKGGEGMVIKPYTFLSSNDKGLIQPAVKIRGKEYLRIIYGPEYDAPENLQRLRSRALASKRSLALREFSLGLEALERFVNKEPLQSVHQCVFGILALESEPVDPRL</sequence>
<dbReference type="Pfam" id="PF00149">
    <property type="entry name" value="Metallophos"/>
    <property type="match status" value="1"/>
</dbReference>
<keyword evidence="3" id="KW-0418">Kinase</keyword>
<protein>
    <submittedName>
        <fullName evidence="3">Polynucleotide kinase-phosphatase</fullName>
    </submittedName>
</protein>
<comment type="caution">
    <text evidence="3">The sequence shown here is derived from an EMBL/GenBank/DDBJ whole genome shotgun (WGS) entry which is preliminary data.</text>
</comment>
<name>A0A433WPC4_9BACT</name>
<dbReference type="GO" id="GO:0016791">
    <property type="term" value="F:phosphatase activity"/>
    <property type="evidence" value="ECO:0007669"/>
    <property type="project" value="TreeGrafter"/>
</dbReference>
<dbReference type="SUPFAM" id="SSF52540">
    <property type="entry name" value="P-loop containing nucleoside triphosphate hydrolases"/>
    <property type="match status" value="1"/>
</dbReference>
<dbReference type="Gene3D" id="3.60.21.10">
    <property type="match status" value="1"/>
</dbReference>
<feature type="domain" description="Polynucleotide kinase-phosphatase ligase" evidence="2">
    <location>
        <begin position="484"/>
        <end position="861"/>
    </location>
</feature>
<dbReference type="SUPFAM" id="SSF56300">
    <property type="entry name" value="Metallo-dependent phosphatases"/>
    <property type="match status" value="1"/>
</dbReference>
<dbReference type="InterPro" id="IPR050126">
    <property type="entry name" value="Ap4A_hydrolase"/>
</dbReference>
<proteinExistence type="predicted"/>
<dbReference type="Gene3D" id="3.30.470.30">
    <property type="entry name" value="DNA ligase/mRNA capping enzyme"/>
    <property type="match status" value="2"/>
</dbReference>
<dbReference type="Pfam" id="PF16542">
    <property type="entry name" value="PNKP_ligase"/>
    <property type="match status" value="1"/>
</dbReference>
<keyword evidence="4" id="KW-1185">Reference proteome</keyword>
<accession>A0A433WPC4</accession>
<evidence type="ECO:0000259" key="1">
    <source>
        <dbReference type="Pfam" id="PF00149"/>
    </source>
</evidence>